<evidence type="ECO:0000313" key="6">
    <source>
        <dbReference type="Proteomes" id="UP000186955"/>
    </source>
</evidence>
<dbReference type="EMBL" id="MNBE01000773">
    <property type="protein sequence ID" value="OKO89623.1"/>
    <property type="molecule type" value="Genomic_DNA"/>
</dbReference>
<dbReference type="SUPFAM" id="SSF51556">
    <property type="entry name" value="Metallo-dependent hydrolases"/>
    <property type="match status" value="1"/>
</dbReference>
<dbReference type="PANTHER" id="PTHR21240">
    <property type="entry name" value="2-AMINO-3-CARBOXYLMUCONATE-6-SEMIALDEHYDE DECARBOXYLASE"/>
    <property type="match status" value="1"/>
</dbReference>
<gene>
    <name evidence="5" type="ORF">PENSUB_13689</name>
</gene>
<keyword evidence="2 3" id="KW-0456">Lyase</keyword>
<evidence type="ECO:0000259" key="4">
    <source>
        <dbReference type="Pfam" id="PF04909"/>
    </source>
</evidence>
<comment type="caution">
    <text evidence="5">The sequence shown here is derived from an EMBL/GenBank/DDBJ whole genome shotgun (WGS) entry which is preliminary data.</text>
</comment>
<name>A0A1Q5SNX6_9EURO</name>
<dbReference type="GO" id="GO:0005737">
    <property type="term" value="C:cytoplasm"/>
    <property type="evidence" value="ECO:0007669"/>
    <property type="project" value="TreeGrafter"/>
</dbReference>
<sequence length="101" mass="11459">MSTVSKESVATVRIYGKTSEGIVEDFRSFYFDLALSSSEAVLKLVLDVITHDHILYGSDFPYASTDKSTGFKQILNNFPLDQELRDKIYFQNAHKLFAKAE</sequence>
<dbReference type="GO" id="GO:0016831">
    <property type="term" value="F:carboxy-lyase activity"/>
    <property type="evidence" value="ECO:0007669"/>
    <property type="project" value="UniProtKB-KW"/>
</dbReference>
<dbReference type="STRING" id="1316194.A0A1Q5SNX6"/>
<dbReference type="AlphaFoldDB" id="A0A1Q5SNX6"/>
<evidence type="ECO:0000256" key="2">
    <source>
        <dbReference type="ARBA" id="ARBA00023239"/>
    </source>
</evidence>
<feature type="domain" description="Amidohydrolase-related" evidence="4">
    <location>
        <begin position="28"/>
        <end position="97"/>
    </location>
</feature>
<dbReference type="InterPro" id="IPR006680">
    <property type="entry name" value="Amidohydro-rel"/>
</dbReference>
<reference evidence="5 6" key="1">
    <citation type="submission" date="2016-10" db="EMBL/GenBank/DDBJ databases">
        <title>Genome sequence of the ascomycete fungus Penicillium subrubescens.</title>
        <authorList>
            <person name="De Vries R.P."/>
            <person name="Peng M."/>
            <person name="Dilokpimol A."/>
            <person name="Hilden K."/>
            <person name="Makela M.R."/>
            <person name="Grigoriev I."/>
            <person name="Riley R."/>
            <person name="Granchi Z."/>
        </authorList>
    </citation>
    <scope>NUCLEOTIDE SEQUENCE [LARGE SCALE GENOMIC DNA]</scope>
    <source>
        <strain evidence="5 6">CBS 132785</strain>
    </source>
</reference>
<accession>A0A1Q5SNX6</accession>
<dbReference type="Gene3D" id="3.20.20.140">
    <property type="entry name" value="Metal-dependent hydrolases"/>
    <property type="match status" value="1"/>
</dbReference>
<proteinExistence type="inferred from homology"/>
<organism evidence="5 6">
    <name type="scientific">Penicillium subrubescens</name>
    <dbReference type="NCBI Taxonomy" id="1316194"/>
    <lineage>
        <taxon>Eukaryota</taxon>
        <taxon>Fungi</taxon>
        <taxon>Dikarya</taxon>
        <taxon>Ascomycota</taxon>
        <taxon>Pezizomycotina</taxon>
        <taxon>Eurotiomycetes</taxon>
        <taxon>Eurotiomycetidae</taxon>
        <taxon>Eurotiales</taxon>
        <taxon>Aspergillaceae</taxon>
        <taxon>Penicillium</taxon>
    </lineage>
</organism>
<evidence type="ECO:0000256" key="1">
    <source>
        <dbReference type="ARBA" id="ARBA00022793"/>
    </source>
</evidence>
<dbReference type="InterPro" id="IPR032466">
    <property type="entry name" value="Metal_Hydrolase"/>
</dbReference>
<protein>
    <recommendedName>
        <fullName evidence="4">Amidohydrolase-related domain-containing protein</fullName>
    </recommendedName>
</protein>
<dbReference type="GO" id="GO:0019748">
    <property type="term" value="P:secondary metabolic process"/>
    <property type="evidence" value="ECO:0007669"/>
    <property type="project" value="TreeGrafter"/>
</dbReference>
<dbReference type="PANTHER" id="PTHR21240:SF28">
    <property type="entry name" value="ISO-OROTATE DECARBOXYLASE (EUROFUNG)"/>
    <property type="match status" value="1"/>
</dbReference>
<evidence type="ECO:0000256" key="3">
    <source>
        <dbReference type="RuleBase" id="RU366045"/>
    </source>
</evidence>
<comment type="similarity">
    <text evidence="3">Belongs to the metallo-dependent hydrolases superfamily.</text>
</comment>
<evidence type="ECO:0000313" key="5">
    <source>
        <dbReference type="EMBL" id="OKO89623.1"/>
    </source>
</evidence>
<dbReference type="Proteomes" id="UP000186955">
    <property type="component" value="Unassembled WGS sequence"/>
</dbReference>
<dbReference type="InterPro" id="IPR032465">
    <property type="entry name" value="ACMSD"/>
</dbReference>
<keyword evidence="6" id="KW-1185">Reference proteome</keyword>
<keyword evidence="1 3" id="KW-0210">Decarboxylase</keyword>
<dbReference type="Pfam" id="PF04909">
    <property type="entry name" value="Amidohydro_2"/>
    <property type="match status" value="1"/>
</dbReference>
<dbReference type="GO" id="GO:0016787">
    <property type="term" value="F:hydrolase activity"/>
    <property type="evidence" value="ECO:0007669"/>
    <property type="project" value="InterPro"/>
</dbReference>